<dbReference type="EMBL" id="CP073767">
    <property type="protein sequence ID" value="UWZ53057.1"/>
    <property type="molecule type" value="Genomic_DNA"/>
</dbReference>
<dbReference type="SUPFAM" id="SSF52540">
    <property type="entry name" value="P-loop containing nucleoside triphosphate hydrolases"/>
    <property type="match status" value="1"/>
</dbReference>
<dbReference type="SMART" id="SM00382">
    <property type="entry name" value="AAA"/>
    <property type="match status" value="1"/>
</dbReference>
<evidence type="ECO:0000313" key="13">
    <source>
        <dbReference type="EMBL" id="UWZ53057.1"/>
    </source>
</evidence>
<keyword evidence="3" id="KW-0597">Phosphoprotein</keyword>
<dbReference type="KEGG" id="daur:Daura_41750"/>
<evidence type="ECO:0000256" key="7">
    <source>
        <dbReference type="ARBA" id="ARBA00022989"/>
    </source>
</evidence>
<dbReference type="GO" id="GO:0140359">
    <property type="term" value="F:ABC-type transporter activity"/>
    <property type="evidence" value="ECO:0007669"/>
    <property type="project" value="InterPro"/>
</dbReference>
<evidence type="ECO:0000256" key="5">
    <source>
        <dbReference type="ARBA" id="ARBA00022741"/>
    </source>
</evidence>
<dbReference type="Pfam" id="PF00498">
    <property type="entry name" value="FHA"/>
    <property type="match status" value="2"/>
</dbReference>
<dbReference type="Proteomes" id="UP001058003">
    <property type="component" value="Chromosome"/>
</dbReference>
<dbReference type="PROSITE" id="PS50893">
    <property type="entry name" value="ABC_TRANSPORTER_2"/>
    <property type="match status" value="1"/>
</dbReference>
<dbReference type="SMART" id="SM00240">
    <property type="entry name" value="FHA"/>
    <property type="match status" value="2"/>
</dbReference>
<organism evidence="13 14">
    <name type="scientific">Dactylosporangium aurantiacum</name>
    <dbReference type="NCBI Taxonomy" id="35754"/>
    <lineage>
        <taxon>Bacteria</taxon>
        <taxon>Bacillati</taxon>
        <taxon>Actinomycetota</taxon>
        <taxon>Actinomycetes</taxon>
        <taxon>Micromonosporales</taxon>
        <taxon>Micromonosporaceae</taxon>
        <taxon>Dactylosporangium</taxon>
    </lineage>
</organism>
<evidence type="ECO:0000256" key="1">
    <source>
        <dbReference type="ARBA" id="ARBA00004141"/>
    </source>
</evidence>
<evidence type="ECO:0000259" key="11">
    <source>
        <dbReference type="PROSITE" id="PS50006"/>
    </source>
</evidence>
<feature type="domain" description="FHA" evidence="11">
    <location>
        <begin position="37"/>
        <end position="86"/>
    </location>
</feature>
<feature type="compositionally biased region" description="Low complexity" evidence="9">
    <location>
        <begin position="581"/>
        <end position="606"/>
    </location>
</feature>
<evidence type="ECO:0000256" key="10">
    <source>
        <dbReference type="SAM" id="Phobius"/>
    </source>
</evidence>
<evidence type="ECO:0000256" key="8">
    <source>
        <dbReference type="ARBA" id="ARBA00023136"/>
    </source>
</evidence>
<evidence type="ECO:0000256" key="9">
    <source>
        <dbReference type="SAM" id="MobiDB-lite"/>
    </source>
</evidence>
<dbReference type="PROSITE" id="PS50006">
    <property type="entry name" value="FHA_DOMAIN"/>
    <property type="match status" value="2"/>
</dbReference>
<proteinExistence type="predicted"/>
<protein>
    <submittedName>
        <fullName evidence="13">FHA domain-containing protein</fullName>
    </submittedName>
</protein>
<dbReference type="InterPro" id="IPR050352">
    <property type="entry name" value="ABCG_transporters"/>
</dbReference>
<dbReference type="InterPro" id="IPR008984">
    <property type="entry name" value="SMAD_FHA_dom_sf"/>
</dbReference>
<gene>
    <name evidence="13" type="ORF">Daura_41750</name>
</gene>
<keyword evidence="6" id="KW-0067">ATP-binding</keyword>
<comment type="subcellular location">
    <subcellularLocation>
        <location evidence="1">Membrane</location>
        <topology evidence="1">Multi-pass membrane protein</topology>
    </subcellularLocation>
</comment>
<sequence>MASIDQQTVTREITVLEVTVAGPSGEARSLVRPDDTVTIGRDAANDLVVEGTLISRRHAEVIWNDDGWFLRDLGSRNGTYVDGEKAAFVAAVDGGSVHLGAADGPAVRFKVVTITEEVPRPPATPAPAPGPAAAPPASREAALHTAGALIRLGRGPDNDIVLADLRTSRHHAELRRTPTGYEVVDLGSRNGTFHNGRQVTRQAMQPGDMISIGRHEFIFDGMRLHEFEDAGPSSLIADDLTVRIKDAILLDDVSFALTEGSLLAVIGPSGCGKSTLVKAVAGLRPASQGTVRYDGRDLYADYAELRYRIGMVPQDDVLHRQLTVRRALRFAAALRFADDVPRKERRLRVAEVLRTLNLTERAKMRIDKLSGGQRKRVSVALELLTEPSLLFLDEPTSGLDPALDKEVMEELRDLADKGRTVAVVTHNVMHLDLCDRVLVLTVGGRMGYFGPPGELLSFFGAEDYAEVFREVTANAEHWHRAYRSSALYTRYVTEQIAEAPLPKPAVVERVTVPMPRDPADAAPAAAGAAAGAPAAGEAPAGAAGALPAAGGAAAAGAGAATTVLPAGAPAPESETAEQAMPARPAAAPTAAPGAPGAPDAAGSAAPGSGGDTGKPARAVGRARVKLGGASLRSRALHPAAPVRQFLTLCLRMFWVIGADRGLTLFTVGLPLALALLTRTVPGENGLAPGLTKFSLEAQRLLVVLAVGAAFLGTAAAIREIVNEATIYKRERAVGLSAGAYLASKVFVFSVIILGQTALFTWLALLGKNPPKDPLIFKEHWLLEISIPVALVALASMAFGLLVSALAKTTEQTTPVLVVVVMAQLVLSGGLFELEGEKVLQQIAWLFPTRWGLAAGASTVDLTKMIPFEDSLWDHTTGAWWRSVLILLLQVVALIGLARLALRRLEPGRQ</sequence>
<keyword evidence="14" id="KW-1185">Reference proteome</keyword>
<dbReference type="InterPro" id="IPR013525">
    <property type="entry name" value="ABC2_TM"/>
</dbReference>
<keyword evidence="8 10" id="KW-0472">Membrane</keyword>
<dbReference type="PANTHER" id="PTHR48041">
    <property type="entry name" value="ABC TRANSPORTER G FAMILY MEMBER 28"/>
    <property type="match status" value="1"/>
</dbReference>
<keyword evidence="4 10" id="KW-0812">Transmembrane</keyword>
<evidence type="ECO:0000256" key="2">
    <source>
        <dbReference type="ARBA" id="ARBA00022448"/>
    </source>
</evidence>
<keyword evidence="5" id="KW-0547">Nucleotide-binding</keyword>
<dbReference type="InterPro" id="IPR003439">
    <property type="entry name" value="ABC_transporter-like_ATP-bd"/>
</dbReference>
<feature type="domain" description="ABC transporter" evidence="12">
    <location>
        <begin position="235"/>
        <end position="467"/>
    </location>
</feature>
<reference evidence="13" key="1">
    <citation type="submission" date="2021-04" db="EMBL/GenBank/DDBJ databases">
        <title>Dactylosporangium aurantiacum NRRL B-8018 full assembly.</title>
        <authorList>
            <person name="Hartkoorn R.C."/>
            <person name="Beaudoing E."/>
            <person name="Hot D."/>
        </authorList>
    </citation>
    <scope>NUCLEOTIDE SEQUENCE</scope>
    <source>
        <strain evidence="13">NRRL B-8018</strain>
    </source>
</reference>
<accession>A0A9Q9IBL9</accession>
<dbReference type="AlphaFoldDB" id="A0A9Q9IBL9"/>
<dbReference type="CDD" id="cd00060">
    <property type="entry name" value="FHA"/>
    <property type="match status" value="1"/>
</dbReference>
<feature type="transmembrane region" description="Helical" evidence="10">
    <location>
        <begin position="700"/>
        <end position="721"/>
    </location>
</feature>
<dbReference type="Gene3D" id="2.60.200.20">
    <property type="match status" value="2"/>
</dbReference>
<dbReference type="GO" id="GO:0005524">
    <property type="term" value="F:ATP binding"/>
    <property type="evidence" value="ECO:0007669"/>
    <property type="project" value="UniProtKB-KW"/>
</dbReference>
<evidence type="ECO:0000313" key="14">
    <source>
        <dbReference type="Proteomes" id="UP001058003"/>
    </source>
</evidence>
<dbReference type="PANTHER" id="PTHR48041:SF139">
    <property type="entry name" value="PROTEIN SCARLET"/>
    <property type="match status" value="1"/>
</dbReference>
<dbReference type="InterPro" id="IPR003593">
    <property type="entry name" value="AAA+_ATPase"/>
</dbReference>
<dbReference type="InterPro" id="IPR017871">
    <property type="entry name" value="ABC_transporter-like_CS"/>
</dbReference>
<dbReference type="PROSITE" id="PS00211">
    <property type="entry name" value="ABC_TRANSPORTER_1"/>
    <property type="match status" value="1"/>
</dbReference>
<dbReference type="FunFam" id="3.40.50.300:FF:000474">
    <property type="entry name" value="Putative ABC transporter ATP-binding subunit"/>
    <property type="match status" value="1"/>
</dbReference>
<keyword evidence="7 10" id="KW-1133">Transmembrane helix</keyword>
<dbReference type="InterPro" id="IPR000253">
    <property type="entry name" value="FHA_dom"/>
</dbReference>
<evidence type="ECO:0000259" key="12">
    <source>
        <dbReference type="PROSITE" id="PS50893"/>
    </source>
</evidence>
<dbReference type="Gene3D" id="3.40.50.300">
    <property type="entry name" value="P-loop containing nucleotide triphosphate hydrolases"/>
    <property type="match status" value="1"/>
</dbReference>
<evidence type="ECO:0000256" key="4">
    <source>
        <dbReference type="ARBA" id="ARBA00022692"/>
    </source>
</evidence>
<evidence type="ECO:0000256" key="6">
    <source>
        <dbReference type="ARBA" id="ARBA00022840"/>
    </source>
</evidence>
<feature type="region of interest" description="Disordered" evidence="9">
    <location>
        <begin position="565"/>
        <end position="616"/>
    </location>
</feature>
<keyword evidence="2" id="KW-0813">Transport</keyword>
<dbReference type="GO" id="GO:0016887">
    <property type="term" value="F:ATP hydrolysis activity"/>
    <property type="evidence" value="ECO:0007669"/>
    <property type="project" value="InterPro"/>
</dbReference>
<dbReference type="RefSeq" id="WP_162189728.1">
    <property type="nucleotide sequence ID" value="NZ_CP073767.1"/>
</dbReference>
<dbReference type="GO" id="GO:0016020">
    <property type="term" value="C:membrane"/>
    <property type="evidence" value="ECO:0007669"/>
    <property type="project" value="UniProtKB-SubCell"/>
</dbReference>
<feature type="domain" description="FHA" evidence="11">
    <location>
        <begin position="150"/>
        <end position="199"/>
    </location>
</feature>
<name>A0A9Q9IBL9_9ACTN</name>
<feature type="transmembrane region" description="Helical" evidence="10">
    <location>
        <begin position="813"/>
        <end position="831"/>
    </location>
</feature>
<dbReference type="SUPFAM" id="SSF49879">
    <property type="entry name" value="SMAD/FHA domain"/>
    <property type="match status" value="2"/>
</dbReference>
<dbReference type="Pfam" id="PF00005">
    <property type="entry name" value="ABC_tran"/>
    <property type="match status" value="1"/>
</dbReference>
<feature type="transmembrane region" description="Helical" evidence="10">
    <location>
        <begin position="878"/>
        <end position="901"/>
    </location>
</feature>
<evidence type="ECO:0000256" key="3">
    <source>
        <dbReference type="ARBA" id="ARBA00022553"/>
    </source>
</evidence>
<dbReference type="InterPro" id="IPR027417">
    <property type="entry name" value="P-loop_NTPase"/>
</dbReference>
<feature type="transmembrane region" description="Helical" evidence="10">
    <location>
        <begin position="741"/>
        <end position="764"/>
    </location>
</feature>
<dbReference type="Pfam" id="PF01061">
    <property type="entry name" value="ABC2_membrane"/>
    <property type="match status" value="1"/>
</dbReference>
<feature type="transmembrane region" description="Helical" evidence="10">
    <location>
        <begin position="784"/>
        <end position="806"/>
    </location>
</feature>